<comment type="caution">
    <text evidence="1">The sequence shown here is derived from an EMBL/GenBank/DDBJ whole genome shotgun (WGS) entry which is preliminary data.</text>
</comment>
<dbReference type="EMBL" id="LXQA010166150">
    <property type="protein sequence ID" value="MCI28496.1"/>
    <property type="molecule type" value="Genomic_DNA"/>
</dbReference>
<evidence type="ECO:0000313" key="2">
    <source>
        <dbReference type="Proteomes" id="UP000265520"/>
    </source>
</evidence>
<name>A0A392QY98_9FABA</name>
<dbReference type="Proteomes" id="UP000265520">
    <property type="component" value="Unassembled WGS sequence"/>
</dbReference>
<sequence>MYDAFFIAPIQITQRLPFQRIWNNHRHIHEPAPENLGRRHGGDARTYLLSVWPGLTWVRSWTRKRRSVKGSVNFD</sequence>
<keyword evidence="2" id="KW-1185">Reference proteome</keyword>
<dbReference type="AlphaFoldDB" id="A0A392QY98"/>
<evidence type="ECO:0000313" key="1">
    <source>
        <dbReference type="EMBL" id="MCI28496.1"/>
    </source>
</evidence>
<organism evidence="1 2">
    <name type="scientific">Trifolium medium</name>
    <dbReference type="NCBI Taxonomy" id="97028"/>
    <lineage>
        <taxon>Eukaryota</taxon>
        <taxon>Viridiplantae</taxon>
        <taxon>Streptophyta</taxon>
        <taxon>Embryophyta</taxon>
        <taxon>Tracheophyta</taxon>
        <taxon>Spermatophyta</taxon>
        <taxon>Magnoliopsida</taxon>
        <taxon>eudicotyledons</taxon>
        <taxon>Gunneridae</taxon>
        <taxon>Pentapetalae</taxon>
        <taxon>rosids</taxon>
        <taxon>fabids</taxon>
        <taxon>Fabales</taxon>
        <taxon>Fabaceae</taxon>
        <taxon>Papilionoideae</taxon>
        <taxon>50 kb inversion clade</taxon>
        <taxon>NPAAA clade</taxon>
        <taxon>Hologalegina</taxon>
        <taxon>IRL clade</taxon>
        <taxon>Trifolieae</taxon>
        <taxon>Trifolium</taxon>
    </lineage>
</organism>
<protein>
    <submittedName>
        <fullName evidence="1">Uncharacterized protein</fullName>
    </submittedName>
</protein>
<reference evidence="1 2" key="1">
    <citation type="journal article" date="2018" name="Front. Plant Sci.">
        <title>Red Clover (Trifolium pratense) and Zigzag Clover (T. medium) - A Picture of Genomic Similarities and Differences.</title>
        <authorList>
            <person name="Dluhosova J."/>
            <person name="Istvanek J."/>
            <person name="Nedelnik J."/>
            <person name="Repkova J."/>
        </authorList>
    </citation>
    <scope>NUCLEOTIDE SEQUENCE [LARGE SCALE GENOMIC DNA]</scope>
    <source>
        <strain evidence="2">cv. 10/8</strain>
        <tissue evidence="1">Leaf</tissue>
    </source>
</reference>
<accession>A0A392QY98</accession>
<proteinExistence type="predicted"/>